<name>A0A1M5SBT6_9BACT</name>
<dbReference type="Proteomes" id="UP000184139">
    <property type="component" value="Unassembled WGS sequence"/>
</dbReference>
<protein>
    <submittedName>
        <fullName evidence="1">DsrE/DsrF-like family protein</fullName>
    </submittedName>
</protein>
<sequence length="115" mass="12760">MKKVVLVTYNPEMMCFAHVLLYAIDFHEKGYDTKVVIEGGAVKLVSVLKDAEAPFYSLYEKVKQNGLIDCVCRACSAKLGSLEDAEAQGLRVHGDLMGHPSIEAYLNQGYQLITF</sequence>
<dbReference type="InterPro" id="IPR003787">
    <property type="entry name" value="Sulphur_relay_DsrE/F-like"/>
</dbReference>
<gene>
    <name evidence="1" type="ORF">SAMN02745124_00266</name>
</gene>
<keyword evidence="2" id="KW-1185">Reference proteome</keyword>
<organism evidence="1 2">
    <name type="scientific">Desulfofustis glycolicus DSM 9705</name>
    <dbReference type="NCBI Taxonomy" id="1121409"/>
    <lineage>
        <taxon>Bacteria</taxon>
        <taxon>Pseudomonadati</taxon>
        <taxon>Thermodesulfobacteriota</taxon>
        <taxon>Desulfobulbia</taxon>
        <taxon>Desulfobulbales</taxon>
        <taxon>Desulfocapsaceae</taxon>
        <taxon>Desulfofustis</taxon>
    </lineage>
</organism>
<dbReference type="EMBL" id="FQXS01000001">
    <property type="protein sequence ID" value="SHH35921.1"/>
    <property type="molecule type" value="Genomic_DNA"/>
</dbReference>
<dbReference type="InterPro" id="IPR027396">
    <property type="entry name" value="DsrEFH-like"/>
</dbReference>
<dbReference type="STRING" id="1121409.SAMN02745124_00266"/>
<dbReference type="OrthoDB" id="9807925at2"/>
<dbReference type="AlphaFoldDB" id="A0A1M5SBT6"/>
<dbReference type="RefSeq" id="WP_073373023.1">
    <property type="nucleotide sequence ID" value="NZ_FQXS01000001.1"/>
</dbReference>
<evidence type="ECO:0000313" key="1">
    <source>
        <dbReference type="EMBL" id="SHH35921.1"/>
    </source>
</evidence>
<accession>A0A1M5SBT6</accession>
<dbReference type="SUPFAM" id="SSF75169">
    <property type="entry name" value="DsrEFH-like"/>
    <property type="match status" value="1"/>
</dbReference>
<dbReference type="Gene3D" id="3.40.1260.10">
    <property type="entry name" value="DsrEFH-like"/>
    <property type="match status" value="1"/>
</dbReference>
<reference evidence="1 2" key="1">
    <citation type="submission" date="2016-11" db="EMBL/GenBank/DDBJ databases">
        <authorList>
            <person name="Jaros S."/>
            <person name="Januszkiewicz K."/>
            <person name="Wedrychowicz H."/>
        </authorList>
    </citation>
    <scope>NUCLEOTIDE SEQUENCE [LARGE SCALE GENOMIC DNA]</scope>
    <source>
        <strain evidence="1 2">DSM 9705</strain>
    </source>
</reference>
<evidence type="ECO:0000313" key="2">
    <source>
        <dbReference type="Proteomes" id="UP000184139"/>
    </source>
</evidence>
<proteinExistence type="predicted"/>
<dbReference type="Pfam" id="PF02635">
    <property type="entry name" value="DsrE"/>
    <property type="match status" value="1"/>
</dbReference>